<dbReference type="GO" id="GO:0016740">
    <property type="term" value="F:transferase activity"/>
    <property type="evidence" value="ECO:0007669"/>
    <property type="project" value="UniProtKB-KW"/>
</dbReference>
<feature type="compositionally biased region" description="Pro residues" evidence="8">
    <location>
        <begin position="47"/>
        <end position="56"/>
    </location>
</feature>
<name>A0A2T2N354_CORCC</name>
<dbReference type="InterPro" id="IPR012462">
    <property type="entry name" value="UFSP1/2_DUB_cat"/>
</dbReference>
<evidence type="ECO:0000256" key="6">
    <source>
        <dbReference type="ARBA" id="ARBA00023204"/>
    </source>
</evidence>
<keyword evidence="3" id="KW-0479">Metal-binding</keyword>
<sequence>MTRNIQLLDCPLCAFAVRPEDDYVLRLHFEQVHTTDSPFIIKDDPEPLPPPLPPRPSASRSRYVEDTTSEDEDGNTVQCPESECGETVLLSEYNDHLDYHAAESLSFDDTTGQYRSRRLVNMKSAIATATSTLASKSPSKPSFIDQRLATGLPDGPKRHDDASLRVKKKTHRRRASSVSSEKSTLSRSILSFVPFANATKKLKPPASNIRLGRAELGPHAWEDRMPKWLHDQLAAGPKITMVNRIGRDGRLIKHEQVQNETPGIIPVLAQLSALDRTVREAYYCHPSTLHIGKTPREGGFCGYRNIQMLVSYIQGARAQGFEEFPGRTPGILKLQDLIERAWDKGINEIGRAQTGGIRDTRKYIGTPEAQALFLSTQIDCAVEQFCDAPDGSTEAHEVLLMAVERYFQRGTVNDGSTIHKTLLPPIYLQQPGHSITIVGFERRKDGTCNLMILDPMYSTSPAMHRLIGRRNIKNARPEVMYAYRRTARHLRKHAAYEILMLTAHPPLFPAWDVRESSSPEHRARSTVPSSAS</sequence>
<proteinExistence type="predicted"/>
<gene>
    <name evidence="10" type="ORF">BS50DRAFT_220113</name>
</gene>
<comment type="subcellular location">
    <subcellularLocation>
        <location evidence="1">Nucleus</location>
    </subcellularLocation>
</comment>
<keyword evidence="7" id="KW-0539">Nucleus</keyword>
<feature type="domain" description="UBZ3-type" evidence="9">
    <location>
        <begin position="72"/>
        <end position="108"/>
    </location>
</feature>
<dbReference type="STRING" id="1448308.A0A2T2N354"/>
<evidence type="ECO:0000256" key="3">
    <source>
        <dbReference type="ARBA" id="ARBA00022723"/>
    </source>
</evidence>
<dbReference type="AlphaFoldDB" id="A0A2T2N354"/>
<evidence type="ECO:0000313" key="10">
    <source>
        <dbReference type="EMBL" id="PSN59850.1"/>
    </source>
</evidence>
<keyword evidence="6" id="KW-0234">DNA repair</keyword>
<keyword evidence="11" id="KW-1185">Reference proteome</keyword>
<dbReference type="GO" id="GO:0006281">
    <property type="term" value="P:DNA repair"/>
    <property type="evidence" value="ECO:0007669"/>
    <property type="project" value="UniProtKB-KW"/>
</dbReference>
<reference evidence="10 11" key="1">
    <citation type="journal article" date="2018" name="Front. Microbiol.">
        <title>Genome-Wide Analysis of Corynespora cassiicola Leaf Fall Disease Putative Effectors.</title>
        <authorList>
            <person name="Lopez D."/>
            <person name="Ribeiro S."/>
            <person name="Label P."/>
            <person name="Fumanal B."/>
            <person name="Venisse J.S."/>
            <person name="Kohler A."/>
            <person name="de Oliveira R.R."/>
            <person name="Labutti K."/>
            <person name="Lipzen A."/>
            <person name="Lail K."/>
            <person name="Bauer D."/>
            <person name="Ohm R.A."/>
            <person name="Barry K.W."/>
            <person name="Spatafora J."/>
            <person name="Grigoriev I.V."/>
            <person name="Martin F.M."/>
            <person name="Pujade-Renaud V."/>
        </authorList>
    </citation>
    <scope>NUCLEOTIDE SEQUENCE [LARGE SCALE GENOMIC DNA]</scope>
    <source>
        <strain evidence="10 11">Philippines</strain>
    </source>
</reference>
<dbReference type="InterPro" id="IPR041298">
    <property type="entry name" value="UBZ3"/>
</dbReference>
<dbReference type="Pfam" id="PF07910">
    <property type="entry name" value="Peptidase_C78"/>
    <property type="match status" value="1"/>
</dbReference>
<feature type="region of interest" description="Disordered" evidence="8">
    <location>
        <begin position="131"/>
        <end position="180"/>
    </location>
</feature>
<dbReference type="Proteomes" id="UP000240883">
    <property type="component" value="Unassembled WGS sequence"/>
</dbReference>
<feature type="compositionally biased region" description="Basic and acidic residues" evidence="8">
    <location>
        <begin position="155"/>
        <end position="164"/>
    </location>
</feature>
<keyword evidence="2" id="KW-0808">Transferase</keyword>
<dbReference type="GO" id="GO:0016787">
    <property type="term" value="F:hydrolase activity"/>
    <property type="evidence" value="ECO:0007669"/>
    <property type="project" value="UniProtKB-KW"/>
</dbReference>
<dbReference type="PROSITE" id="PS51907">
    <property type="entry name" value="ZF_UBZ3"/>
    <property type="match status" value="1"/>
</dbReference>
<evidence type="ECO:0000256" key="1">
    <source>
        <dbReference type="ARBA" id="ARBA00004123"/>
    </source>
</evidence>
<dbReference type="GO" id="GO:0005634">
    <property type="term" value="C:nucleus"/>
    <property type="evidence" value="ECO:0007669"/>
    <property type="project" value="UniProtKB-SubCell"/>
</dbReference>
<dbReference type="EMBL" id="KZ678152">
    <property type="protein sequence ID" value="PSN59850.1"/>
    <property type="molecule type" value="Genomic_DNA"/>
</dbReference>
<evidence type="ECO:0000256" key="7">
    <source>
        <dbReference type="ARBA" id="ARBA00023242"/>
    </source>
</evidence>
<dbReference type="GO" id="GO:0046872">
    <property type="term" value="F:metal ion binding"/>
    <property type="evidence" value="ECO:0007669"/>
    <property type="project" value="UniProtKB-KW"/>
</dbReference>
<evidence type="ECO:0000256" key="8">
    <source>
        <dbReference type="SAM" id="MobiDB-lite"/>
    </source>
</evidence>
<feature type="compositionally biased region" description="Basic residues" evidence="8">
    <location>
        <begin position="165"/>
        <end position="175"/>
    </location>
</feature>
<accession>A0A2T2N354</accession>
<feature type="region of interest" description="Disordered" evidence="8">
    <location>
        <begin position="38"/>
        <end position="79"/>
    </location>
</feature>
<keyword evidence="4" id="KW-0227">DNA damage</keyword>
<dbReference type="Gene3D" id="3.90.70.130">
    <property type="match status" value="1"/>
</dbReference>
<evidence type="ECO:0000256" key="2">
    <source>
        <dbReference type="ARBA" id="ARBA00022679"/>
    </source>
</evidence>
<organism evidence="10 11">
    <name type="scientific">Corynespora cassiicola Philippines</name>
    <dbReference type="NCBI Taxonomy" id="1448308"/>
    <lineage>
        <taxon>Eukaryota</taxon>
        <taxon>Fungi</taxon>
        <taxon>Dikarya</taxon>
        <taxon>Ascomycota</taxon>
        <taxon>Pezizomycotina</taxon>
        <taxon>Dothideomycetes</taxon>
        <taxon>Pleosporomycetidae</taxon>
        <taxon>Pleosporales</taxon>
        <taxon>Corynesporascaceae</taxon>
        <taxon>Corynespora</taxon>
    </lineage>
</organism>
<evidence type="ECO:0000256" key="5">
    <source>
        <dbReference type="ARBA" id="ARBA00022801"/>
    </source>
</evidence>
<protein>
    <submittedName>
        <fullName evidence="10">DUF1671-domain-containing protein</fullName>
    </submittedName>
</protein>
<feature type="compositionally biased region" description="Low complexity" evidence="8">
    <location>
        <begin position="131"/>
        <end position="142"/>
    </location>
</feature>
<keyword evidence="5" id="KW-0378">Hydrolase</keyword>
<dbReference type="OrthoDB" id="288987at2759"/>
<evidence type="ECO:0000313" key="11">
    <source>
        <dbReference type="Proteomes" id="UP000240883"/>
    </source>
</evidence>
<evidence type="ECO:0000256" key="4">
    <source>
        <dbReference type="ARBA" id="ARBA00022763"/>
    </source>
</evidence>
<evidence type="ECO:0000259" key="9">
    <source>
        <dbReference type="PROSITE" id="PS51907"/>
    </source>
</evidence>